<sequence length="152" mass="17609">MTVDPVIRIAEEREIERIVFDYAYYLDMNMPEKMIELFTEECEVSYAPNFGATGIEAYAKTLDGIGTFFRATSHHVSNIVIDWVSDTEVVLRAAVLAIHRYTKDRPDGILYGQYHDVIVKRDGQWKFKRRILKTTMTTDYHVKASNPIGRLE</sequence>
<dbReference type="Gene3D" id="3.10.450.50">
    <property type="match status" value="1"/>
</dbReference>
<dbReference type="SUPFAM" id="SSF54427">
    <property type="entry name" value="NTF2-like"/>
    <property type="match status" value="1"/>
</dbReference>
<organism evidence="2 3">
    <name type="scientific">Novosphingobium piscinae</name>
    <dbReference type="NCBI Taxonomy" id="1507448"/>
    <lineage>
        <taxon>Bacteria</taxon>
        <taxon>Pseudomonadati</taxon>
        <taxon>Pseudomonadota</taxon>
        <taxon>Alphaproteobacteria</taxon>
        <taxon>Sphingomonadales</taxon>
        <taxon>Sphingomonadaceae</taxon>
        <taxon>Novosphingobium</taxon>
    </lineage>
</organism>
<dbReference type="Pfam" id="PF13577">
    <property type="entry name" value="SnoaL_4"/>
    <property type="match status" value="1"/>
</dbReference>
<protein>
    <submittedName>
        <fullName evidence="2">Nuclear transport factor 2 family protein</fullName>
    </submittedName>
</protein>
<gene>
    <name evidence="2" type="ORF">H7F53_10280</name>
</gene>
<evidence type="ECO:0000259" key="1">
    <source>
        <dbReference type="Pfam" id="PF13577"/>
    </source>
</evidence>
<comment type="caution">
    <text evidence="2">The sequence shown here is derived from an EMBL/GenBank/DDBJ whole genome shotgun (WGS) entry which is preliminary data.</text>
</comment>
<dbReference type="CDD" id="cd00531">
    <property type="entry name" value="NTF2_like"/>
    <property type="match status" value="1"/>
</dbReference>
<feature type="domain" description="SnoaL-like" evidence="1">
    <location>
        <begin position="9"/>
        <end position="130"/>
    </location>
</feature>
<dbReference type="Proteomes" id="UP000551327">
    <property type="component" value="Unassembled WGS sequence"/>
</dbReference>
<evidence type="ECO:0000313" key="2">
    <source>
        <dbReference type="EMBL" id="MBC2669531.1"/>
    </source>
</evidence>
<dbReference type="InterPro" id="IPR032710">
    <property type="entry name" value="NTF2-like_dom_sf"/>
</dbReference>
<dbReference type="AlphaFoldDB" id="A0A7X1FYW9"/>
<reference evidence="2 3" key="1">
    <citation type="submission" date="2020-08" db="EMBL/GenBank/DDBJ databases">
        <title>The genome sequence of type strain Novosphingobium piscinae KCTC 42194.</title>
        <authorList>
            <person name="Liu Y."/>
        </authorList>
    </citation>
    <scope>NUCLEOTIDE SEQUENCE [LARGE SCALE GENOMIC DNA]</scope>
    <source>
        <strain evidence="2 3">KCTC 42194</strain>
    </source>
</reference>
<name>A0A7X1FYW9_9SPHN</name>
<dbReference type="InterPro" id="IPR037401">
    <property type="entry name" value="SnoaL-like"/>
</dbReference>
<accession>A0A7X1FYW9</accession>
<keyword evidence="3" id="KW-1185">Reference proteome</keyword>
<proteinExistence type="predicted"/>
<dbReference type="EMBL" id="JACLAX010000009">
    <property type="protein sequence ID" value="MBC2669531.1"/>
    <property type="molecule type" value="Genomic_DNA"/>
</dbReference>
<evidence type="ECO:0000313" key="3">
    <source>
        <dbReference type="Proteomes" id="UP000551327"/>
    </source>
</evidence>